<gene>
    <name evidence="3" type="ORF">QE152_g4133</name>
</gene>
<protein>
    <submittedName>
        <fullName evidence="3">Ankyrin repeats (3 copies)</fullName>
    </submittedName>
</protein>
<dbReference type="Gene3D" id="1.25.40.20">
    <property type="entry name" value="Ankyrin repeat-containing domain"/>
    <property type="match status" value="1"/>
</dbReference>
<organism evidence="3 4">
    <name type="scientific">Popillia japonica</name>
    <name type="common">Japanese beetle</name>
    <dbReference type="NCBI Taxonomy" id="7064"/>
    <lineage>
        <taxon>Eukaryota</taxon>
        <taxon>Metazoa</taxon>
        <taxon>Ecdysozoa</taxon>
        <taxon>Arthropoda</taxon>
        <taxon>Hexapoda</taxon>
        <taxon>Insecta</taxon>
        <taxon>Pterygota</taxon>
        <taxon>Neoptera</taxon>
        <taxon>Endopterygota</taxon>
        <taxon>Coleoptera</taxon>
        <taxon>Polyphaga</taxon>
        <taxon>Scarabaeiformia</taxon>
        <taxon>Scarabaeidae</taxon>
        <taxon>Rutelinae</taxon>
        <taxon>Popillia</taxon>
    </lineage>
</organism>
<dbReference type="Pfam" id="PF00023">
    <property type="entry name" value="Ank"/>
    <property type="match status" value="1"/>
</dbReference>
<dbReference type="PANTHER" id="PTHR24180">
    <property type="entry name" value="CYCLIN-DEPENDENT KINASE INHIBITOR 2C-RELATED"/>
    <property type="match status" value="1"/>
</dbReference>
<comment type="caution">
    <text evidence="3">The sequence shown here is derived from an EMBL/GenBank/DDBJ whole genome shotgun (WGS) entry which is preliminary data.</text>
</comment>
<evidence type="ECO:0000313" key="3">
    <source>
        <dbReference type="EMBL" id="KAK9752627.1"/>
    </source>
</evidence>
<proteinExistence type="predicted"/>
<dbReference type="InterPro" id="IPR051637">
    <property type="entry name" value="Ank_repeat_dom-contain_49"/>
</dbReference>
<dbReference type="InterPro" id="IPR002110">
    <property type="entry name" value="Ankyrin_rpt"/>
</dbReference>
<keyword evidence="4" id="KW-1185">Reference proteome</keyword>
<keyword evidence="2" id="KW-0040">ANK repeat</keyword>
<evidence type="ECO:0000313" key="4">
    <source>
        <dbReference type="Proteomes" id="UP001458880"/>
    </source>
</evidence>
<dbReference type="InterPro" id="IPR036770">
    <property type="entry name" value="Ankyrin_rpt-contain_sf"/>
</dbReference>
<name>A0AAW1N1X9_POPJA</name>
<dbReference type="SUPFAM" id="SSF48403">
    <property type="entry name" value="Ankyrin repeat"/>
    <property type="match status" value="1"/>
</dbReference>
<dbReference type="Proteomes" id="UP001458880">
    <property type="component" value="Unassembled WGS sequence"/>
</dbReference>
<accession>A0AAW1N1X9</accession>
<dbReference type="AlphaFoldDB" id="A0AAW1N1X9"/>
<keyword evidence="1" id="KW-0677">Repeat</keyword>
<reference evidence="3 4" key="1">
    <citation type="journal article" date="2024" name="BMC Genomics">
        <title>De novo assembly and annotation of Popillia japonica's genome with initial clues to its potential as an invasive pest.</title>
        <authorList>
            <person name="Cucini C."/>
            <person name="Boschi S."/>
            <person name="Funari R."/>
            <person name="Cardaioli E."/>
            <person name="Iannotti N."/>
            <person name="Marturano G."/>
            <person name="Paoli F."/>
            <person name="Bruttini M."/>
            <person name="Carapelli A."/>
            <person name="Frati F."/>
            <person name="Nardi F."/>
        </authorList>
    </citation>
    <scope>NUCLEOTIDE SEQUENCE [LARGE SCALE GENOMIC DNA]</scope>
    <source>
        <strain evidence="3">DMR45628</strain>
    </source>
</reference>
<sequence>MNQISVVKDLLRFAQVFSQMLHVGVEVTYQNVVQVLAGAIVELERNKTKALRPGIKDDPETIMQETESNIITTLYLLTILTKLLKKCNEEEKFNVNRMVFMLNRLNVRLRDGQTFLHLACNAETPVDDFHTNDVCKFPCAETTRLLIQCGADVNAMDTDRNTPLHIIVNYHKPISDFMTLHSIIMDLTEAGAHIDCVNIRGETPLDSSATGSKSLFQLA</sequence>
<evidence type="ECO:0000256" key="2">
    <source>
        <dbReference type="ARBA" id="ARBA00023043"/>
    </source>
</evidence>
<evidence type="ECO:0000256" key="1">
    <source>
        <dbReference type="ARBA" id="ARBA00022737"/>
    </source>
</evidence>
<dbReference type="EMBL" id="JASPKY010000019">
    <property type="protein sequence ID" value="KAK9752627.1"/>
    <property type="molecule type" value="Genomic_DNA"/>
</dbReference>
<dbReference type="PANTHER" id="PTHR24180:SF45">
    <property type="entry name" value="POLY [ADP-RIBOSE] POLYMERASE TANKYRASE"/>
    <property type="match status" value="1"/>
</dbReference>